<keyword evidence="5" id="KW-0560">Oxidoreductase</keyword>
<comment type="cofactor">
    <cofactor evidence="8">
        <name>[4Fe-4S] cluster</name>
        <dbReference type="ChEBI" id="CHEBI:49883"/>
    </cofactor>
    <text evidence="8">Binds 1 [4Fe-4S] cluster. The cluster is coordinated with 3 cysteines and an exchangeable S-adenosyl-L-methionine.</text>
</comment>
<dbReference type="InterPro" id="IPR007197">
    <property type="entry name" value="rSAM"/>
</dbReference>
<reference evidence="10 11" key="1">
    <citation type="submission" date="2023-05" db="EMBL/GenBank/DDBJ databases">
        <title>[ruminococcus] sp. nov., isolated from a pig farm feces dump.</title>
        <authorList>
            <person name="Chang Y.-H."/>
        </authorList>
    </citation>
    <scope>NUCLEOTIDE SEQUENCE [LARGE SCALE GENOMIC DNA]</scope>
    <source>
        <strain evidence="10 11">YH-rum2234</strain>
    </source>
</reference>
<dbReference type="AlphaFoldDB" id="A0AAP4BBU6"/>
<dbReference type="EMBL" id="JASGBQ010000024">
    <property type="protein sequence ID" value="MDI9243095.1"/>
    <property type="molecule type" value="Genomic_DNA"/>
</dbReference>
<evidence type="ECO:0000256" key="7">
    <source>
        <dbReference type="ARBA" id="ARBA00023014"/>
    </source>
</evidence>
<keyword evidence="7 8" id="KW-0411">Iron-sulfur</keyword>
<dbReference type="PROSITE" id="PS01087">
    <property type="entry name" value="RADICAL_ACTIVATING"/>
    <property type="match status" value="1"/>
</dbReference>
<evidence type="ECO:0000256" key="2">
    <source>
        <dbReference type="ARBA" id="ARBA00022485"/>
    </source>
</evidence>
<dbReference type="Proteomes" id="UP001300383">
    <property type="component" value="Unassembled WGS sequence"/>
</dbReference>
<evidence type="ECO:0000259" key="9">
    <source>
        <dbReference type="Pfam" id="PF04055"/>
    </source>
</evidence>
<keyword evidence="6 8" id="KW-0408">Iron</keyword>
<comment type="caution">
    <text evidence="10">The sequence shown here is derived from an EMBL/GenBank/DDBJ whole genome shotgun (WGS) entry which is preliminary data.</text>
</comment>
<dbReference type="PANTHER" id="PTHR43075">
    <property type="entry name" value="FORMATE LYASE ACTIVATING ENZYME, PUTATIVE (AFU_ORTHOLOGUE AFUA_2G15630)-RELATED"/>
    <property type="match status" value="1"/>
</dbReference>
<evidence type="ECO:0000256" key="8">
    <source>
        <dbReference type="PIRSR" id="PIRSR004869-50"/>
    </source>
</evidence>
<dbReference type="SFLD" id="SFLDS00029">
    <property type="entry name" value="Radical_SAM"/>
    <property type="match status" value="1"/>
</dbReference>
<evidence type="ECO:0000313" key="11">
    <source>
        <dbReference type="Proteomes" id="UP001300383"/>
    </source>
</evidence>
<evidence type="ECO:0000256" key="3">
    <source>
        <dbReference type="ARBA" id="ARBA00022691"/>
    </source>
</evidence>
<dbReference type="RefSeq" id="WP_283231518.1">
    <property type="nucleotide sequence ID" value="NZ_JASGBQ010000024.1"/>
</dbReference>
<evidence type="ECO:0000256" key="1">
    <source>
        <dbReference type="ARBA" id="ARBA00009777"/>
    </source>
</evidence>
<dbReference type="Gene3D" id="3.20.20.70">
    <property type="entry name" value="Aldolase class I"/>
    <property type="match status" value="1"/>
</dbReference>
<keyword evidence="2" id="KW-0004">4Fe-4S</keyword>
<dbReference type="InterPro" id="IPR016431">
    <property type="entry name" value="Pyrv-formate_lyase-activ_prd"/>
</dbReference>
<dbReference type="PANTHER" id="PTHR43075:SF1">
    <property type="entry name" value="FORMATE LYASE ACTIVATING ENZYME, PUTATIVE (AFU_ORTHOLOGUE AFUA_2G15630)-RELATED"/>
    <property type="match status" value="1"/>
</dbReference>
<feature type="binding site" evidence="8">
    <location>
        <position position="64"/>
    </location>
    <ligand>
        <name>[4Fe-4S] cluster</name>
        <dbReference type="ChEBI" id="CHEBI:49883"/>
        <note>4Fe-4S-S-AdoMet</note>
    </ligand>
</feature>
<dbReference type="InterPro" id="IPR040085">
    <property type="entry name" value="MJ0674-like"/>
</dbReference>
<evidence type="ECO:0000313" key="10">
    <source>
        <dbReference type="EMBL" id="MDI9243095.1"/>
    </source>
</evidence>
<dbReference type="SUPFAM" id="SSF102114">
    <property type="entry name" value="Radical SAM enzymes"/>
    <property type="match status" value="1"/>
</dbReference>
<dbReference type="SFLD" id="SFLDG01099">
    <property type="entry name" value="Uncharacterised_Radical_SAM_Su"/>
    <property type="match status" value="1"/>
</dbReference>
<keyword evidence="11" id="KW-1185">Reference proteome</keyword>
<organism evidence="10 11">
    <name type="scientific">Fusibacillus kribbianus</name>
    <dbReference type="NCBI Taxonomy" id="3044208"/>
    <lineage>
        <taxon>Bacteria</taxon>
        <taxon>Bacillati</taxon>
        <taxon>Bacillota</taxon>
        <taxon>Clostridia</taxon>
        <taxon>Lachnospirales</taxon>
        <taxon>Lachnospiraceae</taxon>
        <taxon>Fusibacillus</taxon>
    </lineage>
</organism>
<feature type="domain" description="Radical SAM core" evidence="9">
    <location>
        <begin position="56"/>
        <end position="184"/>
    </location>
</feature>
<evidence type="ECO:0000256" key="4">
    <source>
        <dbReference type="ARBA" id="ARBA00022723"/>
    </source>
</evidence>
<evidence type="ECO:0000256" key="5">
    <source>
        <dbReference type="ARBA" id="ARBA00023002"/>
    </source>
</evidence>
<dbReference type="GO" id="GO:0046872">
    <property type="term" value="F:metal ion binding"/>
    <property type="evidence" value="ECO:0007669"/>
    <property type="project" value="UniProtKB-KW"/>
</dbReference>
<dbReference type="InterPro" id="IPR013785">
    <property type="entry name" value="Aldolase_TIM"/>
</dbReference>
<sequence>MEGCRLCPRNCGADRSAGQTGVCKTAGENGVYAARAALHMWEEPCISGEKGSGAVFFSGCPLRCVYCQNYHIAHAESGRWISVERLSEIFLELQAKEAANINLVTPTHYTPEIIRAVEMARQQGLCIPIVYNCSGYEKVETLQTLKGIVDIYLTDFKYMDSEAAARYSRAADYPEVAKAALEEMVRQTGEAVFDDTGMMKKGVIVRHLLLPGHLKNARAVVDYVYRTYGNRVYLSLMNQYTPLPHVRDWPELNRRVTKREYERLIDHAISIGVEHGFIQEGETAEESFIPAFDGEGL</sequence>
<gene>
    <name evidence="10" type="ORF">QJ036_11525</name>
</gene>
<feature type="binding site" evidence="8">
    <location>
        <position position="60"/>
    </location>
    <ligand>
        <name>[4Fe-4S] cluster</name>
        <dbReference type="ChEBI" id="CHEBI:49883"/>
        <note>4Fe-4S-S-AdoMet</note>
    </ligand>
</feature>
<accession>A0AAP4BBU6</accession>
<evidence type="ECO:0000256" key="6">
    <source>
        <dbReference type="ARBA" id="ARBA00023004"/>
    </source>
</evidence>
<proteinExistence type="inferred from homology"/>
<protein>
    <submittedName>
        <fullName evidence="10">Radical SAM protein</fullName>
    </submittedName>
</protein>
<dbReference type="GO" id="GO:0051539">
    <property type="term" value="F:4 iron, 4 sulfur cluster binding"/>
    <property type="evidence" value="ECO:0007669"/>
    <property type="project" value="UniProtKB-KW"/>
</dbReference>
<dbReference type="GO" id="GO:0016491">
    <property type="term" value="F:oxidoreductase activity"/>
    <property type="evidence" value="ECO:0007669"/>
    <property type="project" value="UniProtKB-KW"/>
</dbReference>
<feature type="binding site" evidence="8">
    <location>
        <position position="67"/>
    </location>
    <ligand>
        <name>[4Fe-4S] cluster</name>
        <dbReference type="ChEBI" id="CHEBI:49883"/>
        <note>4Fe-4S-S-AdoMet</note>
    </ligand>
</feature>
<name>A0AAP4BBU6_9FIRM</name>
<dbReference type="InterPro" id="IPR001989">
    <property type="entry name" value="Radical_activat_CS"/>
</dbReference>
<keyword evidence="4 8" id="KW-0479">Metal-binding</keyword>
<dbReference type="InterPro" id="IPR058240">
    <property type="entry name" value="rSAM_sf"/>
</dbReference>
<keyword evidence="3 8" id="KW-0949">S-adenosyl-L-methionine</keyword>
<dbReference type="Pfam" id="PF04055">
    <property type="entry name" value="Radical_SAM"/>
    <property type="match status" value="1"/>
</dbReference>
<comment type="similarity">
    <text evidence="1">Belongs to the organic radical-activating enzymes family.</text>
</comment>
<dbReference type="PIRSF" id="PIRSF004869">
    <property type="entry name" value="PflX_prd"/>
    <property type="match status" value="1"/>
</dbReference>